<dbReference type="Proteomes" id="UP000243807">
    <property type="component" value="Chromosome"/>
</dbReference>
<dbReference type="AlphaFoldDB" id="A0A1P8UD62"/>
<reference evidence="1 2" key="1">
    <citation type="submission" date="2017-01" db="EMBL/GenBank/DDBJ databases">
        <title>Draft sequence of Acidihalobacter ferrooxidans strain DSM 14175 (strain V8).</title>
        <authorList>
            <person name="Khaleque H.N."/>
            <person name="Ramsay J.P."/>
            <person name="Murphy R.J.T."/>
            <person name="Kaksonen A.H."/>
            <person name="Boxall N.J."/>
            <person name="Watkin E.L.J."/>
        </authorList>
    </citation>
    <scope>NUCLEOTIDE SEQUENCE [LARGE SCALE GENOMIC DNA]</scope>
    <source>
        <strain evidence="1 2">V8</strain>
    </source>
</reference>
<dbReference type="OrthoDB" id="6386565at2"/>
<protein>
    <recommendedName>
        <fullName evidence="3">Type 1 pili tip component</fullName>
    </recommendedName>
</protein>
<gene>
    <name evidence="1" type="ORF">BW247_00495</name>
</gene>
<proteinExistence type="predicted"/>
<evidence type="ECO:0000313" key="2">
    <source>
        <dbReference type="Proteomes" id="UP000243807"/>
    </source>
</evidence>
<evidence type="ECO:0000313" key="1">
    <source>
        <dbReference type="EMBL" id="APZ41758.1"/>
    </source>
</evidence>
<organism evidence="1 2">
    <name type="scientific">Acidihalobacter ferrooxydans</name>
    <dbReference type="NCBI Taxonomy" id="1765967"/>
    <lineage>
        <taxon>Bacteria</taxon>
        <taxon>Pseudomonadati</taxon>
        <taxon>Pseudomonadota</taxon>
        <taxon>Gammaproteobacteria</taxon>
        <taxon>Chromatiales</taxon>
        <taxon>Ectothiorhodospiraceae</taxon>
        <taxon>Acidihalobacter</taxon>
    </lineage>
</organism>
<evidence type="ECO:0008006" key="3">
    <source>
        <dbReference type="Google" id="ProtNLM"/>
    </source>
</evidence>
<sequence>MKIKQLVETWQEEAKAPPRDRELKLSIASGDLAKLQALSDLYGRDVETLACELLEAALYEVTEALPYVPGKTVVGEDECGDPIYEDAGLTPRFLELTRDHLTPSSE</sequence>
<dbReference type="EMBL" id="CP019434">
    <property type="protein sequence ID" value="APZ41758.1"/>
    <property type="molecule type" value="Genomic_DNA"/>
</dbReference>
<dbReference type="STRING" id="1765967.BW247_00495"/>
<accession>A0A1P8UD62</accession>
<dbReference type="KEGG" id="afy:BW247_00495"/>
<name>A0A1P8UD62_9GAMM</name>
<dbReference type="RefSeq" id="WP_076835105.1">
    <property type="nucleotide sequence ID" value="NZ_CP019434.1"/>
</dbReference>
<keyword evidence="2" id="KW-1185">Reference proteome</keyword>